<evidence type="ECO:0000313" key="2">
    <source>
        <dbReference type="Proteomes" id="UP000823486"/>
    </source>
</evidence>
<evidence type="ECO:0000313" key="1">
    <source>
        <dbReference type="EMBL" id="MBM7690829.1"/>
    </source>
</evidence>
<reference evidence="1 2" key="1">
    <citation type="submission" date="2021-01" db="EMBL/GenBank/DDBJ databases">
        <title>Genomic Encyclopedia of Type Strains, Phase IV (KMG-IV): sequencing the most valuable type-strain genomes for metagenomic binning, comparative biology and taxonomic classification.</title>
        <authorList>
            <person name="Goeker M."/>
        </authorList>
    </citation>
    <scope>NUCLEOTIDE SEQUENCE [LARGE SCALE GENOMIC DNA]</scope>
    <source>
        <strain evidence="1 2">DSM 105482</strain>
    </source>
</reference>
<accession>A0ABS2QDS6</accession>
<protein>
    <submittedName>
        <fullName evidence="1">Uncharacterized protein</fullName>
    </submittedName>
</protein>
<comment type="caution">
    <text evidence="1">The sequence shown here is derived from an EMBL/GenBank/DDBJ whole genome shotgun (WGS) entry which is preliminary data.</text>
</comment>
<name>A0ABS2QDS6_9BACI</name>
<dbReference type="EMBL" id="JAFBFI010000001">
    <property type="protein sequence ID" value="MBM7690829.1"/>
    <property type="molecule type" value="Genomic_DNA"/>
</dbReference>
<keyword evidence="2" id="KW-1185">Reference proteome</keyword>
<organism evidence="1 2">
    <name type="scientific">Peribacillus deserti</name>
    <dbReference type="NCBI Taxonomy" id="673318"/>
    <lineage>
        <taxon>Bacteria</taxon>
        <taxon>Bacillati</taxon>
        <taxon>Bacillota</taxon>
        <taxon>Bacilli</taxon>
        <taxon>Bacillales</taxon>
        <taxon>Bacillaceae</taxon>
        <taxon>Peribacillus</taxon>
    </lineage>
</organism>
<dbReference type="Proteomes" id="UP000823486">
    <property type="component" value="Unassembled WGS sequence"/>
</dbReference>
<gene>
    <name evidence="1" type="ORF">JOC77_000232</name>
</gene>
<proteinExistence type="predicted"/>
<sequence length="62" mass="7296">MHFKKSLLTDYYNQNYLSTFSYTIFLNENKTKRTQGSVLLNCMFIKKGYFLNSPHNHTGSPL</sequence>